<feature type="region of interest" description="Disordered" evidence="5">
    <location>
        <begin position="458"/>
        <end position="480"/>
    </location>
</feature>
<evidence type="ECO:0000256" key="2">
    <source>
        <dbReference type="ARBA" id="ARBA00022840"/>
    </source>
</evidence>
<dbReference type="PRINTS" id="PR01590">
    <property type="entry name" value="HTHFIS"/>
</dbReference>
<reference evidence="8 9" key="2">
    <citation type="submission" date="2019-01" db="EMBL/GenBank/DDBJ databases">
        <title>Tautonia sociabilis, a novel thermotolerant planctomycete of Isosphaeraceae family, isolated from a 4000 m deep subterranean habitat.</title>
        <authorList>
            <person name="Kovaleva O.L."/>
            <person name="Elcheninov A.G."/>
            <person name="Van Heerden E."/>
            <person name="Toshchakov S.V."/>
            <person name="Novikov A."/>
            <person name="Bonch-Osmolovskaya E.A."/>
            <person name="Kublanov I.V."/>
        </authorList>
    </citation>
    <scope>NUCLEOTIDE SEQUENCE [LARGE SCALE GENOMIC DNA]</scope>
    <source>
        <strain evidence="8 9">GM2012</strain>
    </source>
</reference>
<dbReference type="PROSITE" id="PS50045">
    <property type="entry name" value="SIGMA54_INTERACT_4"/>
    <property type="match status" value="1"/>
</dbReference>
<dbReference type="SUPFAM" id="SSF46689">
    <property type="entry name" value="Homeodomain-like"/>
    <property type="match status" value="1"/>
</dbReference>
<dbReference type="EMBL" id="RYZH01000003">
    <property type="protein sequence ID" value="RUL89267.1"/>
    <property type="molecule type" value="Genomic_DNA"/>
</dbReference>
<dbReference type="SUPFAM" id="SSF55785">
    <property type="entry name" value="PYP-like sensor domain (PAS domain)"/>
    <property type="match status" value="1"/>
</dbReference>
<feature type="domain" description="Sigma-54 factor interaction" evidence="6">
    <location>
        <begin position="162"/>
        <end position="378"/>
    </location>
</feature>
<accession>A0A432MQ45</accession>
<dbReference type="PROSITE" id="PS50112">
    <property type="entry name" value="PAS"/>
    <property type="match status" value="1"/>
</dbReference>
<dbReference type="RefSeq" id="WP_126723703.1">
    <property type="nucleotide sequence ID" value="NZ_RYZH01000003.1"/>
</dbReference>
<keyword evidence="3" id="KW-0805">Transcription regulation</keyword>
<evidence type="ECO:0000256" key="5">
    <source>
        <dbReference type="SAM" id="MobiDB-lite"/>
    </source>
</evidence>
<dbReference type="InterPro" id="IPR035965">
    <property type="entry name" value="PAS-like_dom_sf"/>
</dbReference>
<dbReference type="CDD" id="cd00009">
    <property type="entry name" value="AAA"/>
    <property type="match status" value="1"/>
</dbReference>
<evidence type="ECO:0000313" key="8">
    <source>
        <dbReference type="EMBL" id="RUL89267.1"/>
    </source>
</evidence>
<dbReference type="GO" id="GO:0006355">
    <property type="term" value="P:regulation of DNA-templated transcription"/>
    <property type="evidence" value="ECO:0007669"/>
    <property type="project" value="InterPro"/>
</dbReference>
<dbReference type="Gene3D" id="3.30.450.20">
    <property type="entry name" value="PAS domain"/>
    <property type="match status" value="1"/>
</dbReference>
<evidence type="ECO:0000259" key="6">
    <source>
        <dbReference type="PROSITE" id="PS50045"/>
    </source>
</evidence>
<feature type="domain" description="PAS" evidence="7">
    <location>
        <begin position="8"/>
        <end position="50"/>
    </location>
</feature>
<feature type="compositionally biased region" description="Low complexity" evidence="5">
    <location>
        <begin position="471"/>
        <end position="480"/>
    </location>
</feature>
<dbReference type="InterPro" id="IPR003593">
    <property type="entry name" value="AAA+_ATPase"/>
</dbReference>
<dbReference type="InterPro" id="IPR013767">
    <property type="entry name" value="PAS_fold"/>
</dbReference>
<feature type="region of interest" description="Disordered" evidence="5">
    <location>
        <begin position="51"/>
        <end position="90"/>
    </location>
</feature>
<proteinExistence type="predicted"/>
<evidence type="ECO:0000256" key="4">
    <source>
        <dbReference type="ARBA" id="ARBA00023163"/>
    </source>
</evidence>
<dbReference type="Pfam" id="PF00158">
    <property type="entry name" value="Sigma54_activat"/>
    <property type="match status" value="1"/>
</dbReference>
<dbReference type="Proteomes" id="UP000280296">
    <property type="component" value="Unassembled WGS sequence"/>
</dbReference>
<gene>
    <name evidence="8" type="ORF">TsocGM_02280</name>
</gene>
<dbReference type="Gene3D" id="1.10.10.60">
    <property type="entry name" value="Homeodomain-like"/>
    <property type="match status" value="1"/>
</dbReference>
<dbReference type="Gene3D" id="1.10.8.60">
    <property type="match status" value="1"/>
</dbReference>
<dbReference type="GO" id="GO:0005524">
    <property type="term" value="F:ATP binding"/>
    <property type="evidence" value="ECO:0007669"/>
    <property type="project" value="UniProtKB-KW"/>
</dbReference>
<dbReference type="InterPro" id="IPR000014">
    <property type="entry name" value="PAS"/>
</dbReference>
<dbReference type="SUPFAM" id="SSF52540">
    <property type="entry name" value="P-loop containing nucleoside triphosphate hydrolases"/>
    <property type="match status" value="1"/>
</dbReference>
<dbReference type="Pfam" id="PF00989">
    <property type="entry name" value="PAS"/>
    <property type="match status" value="1"/>
</dbReference>
<evidence type="ECO:0000256" key="1">
    <source>
        <dbReference type="ARBA" id="ARBA00022741"/>
    </source>
</evidence>
<dbReference type="InterPro" id="IPR002078">
    <property type="entry name" value="Sigma_54_int"/>
</dbReference>
<sequence>MAPARSSGPRRPETLLQQSAEPVFLLSPSGRLLYVNPAWEELTGASWAELSQRDSDPAPGGGVSESGTNGELLESFRPPPEAIAGSPASTTTLIRRADGLRLWRRLEFWPHRDRAGRPLFLLGVARPVDDAPTAPESPAMRLRADLWRLRERLIDRIDSDALVGRGPAHRRLLEQIEAASAVSQPILIVGPPGSGKRQVAWAIHRRAGPPDAPLVAIDCEALPPEFLERELFGLPGPEGRGQSPIRLSGRAGGSLVLGDLLALPRDLQRLLVEALRAEDRPAPRLLVTTSGDPEEALRDDRLIPELYFALTTLTIRLAPLRERLEELPLLAQDLLERANRRRMTRRLGFRPEAIEVLLRYDWPGNLDELARVVDLAIDRSSGDLIGPDDLPATIRGHLGSAYLPPAVPEERLPLDETLERVERRLIEGALKTARGNKSLAAKILHVSRTRLHRRIQELGLSGDPDAEPSDLDASADASPD</sequence>
<dbReference type="GO" id="GO:0043565">
    <property type="term" value="F:sequence-specific DNA binding"/>
    <property type="evidence" value="ECO:0007669"/>
    <property type="project" value="InterPro"/>
</dbReference>
<keyword evidence="4" id="KW-0804">Transcription</keyword>
<name>A0A432MQ45_9BACT</name>
<dbReference type="PANTHER" id="PTHR32071:SF14">
    <property type="entry name" value="TRANSCRIPTIONAL REGULATORY PROTEIN RTCR"/>
    <property type="match status" value="1"/>
</dbReference>
<dbReference type="InterPro" id="IPR058031">
    <property type="entry name" value="AAA_lid_NorR"/>
</dbReference>
<dbReference type="Pfam" id="PF25601">
    <property type="entry name" value="AAA_lid_14"/>
    <property type="match status" value="1"/>
</dbReference>
<dbReference type="Gene3D" id="3.40.50.300">
    <property type="entry name" value="P-loop containing nucleotide triphosphate hydrolases"/>
    <property type="match status" value="1"/>
</dbReference>
<dbReference type="PANTHER" id="PTHR32071">
    <property type="entry name" value="TRANSCRIPTIONAL REGULATORY PROTEIN"/>
    <property type="match status" value="1"/>
</dbReference>
<protein>
    <submittedName>
        <fullName evidence="8">PAS domain-containing protein</fullName>
    </submittedName>
</protein>
<dbReference type="InterPro" id="IPR009057">
    <property type="entry name" value="Homeodomain-like_sf"/>
</dbReference>
<keyword evidence="1" id="KW-0547">Nucleotide-binding</keyword>
<dbReference type="OrthoDB" id="213520at2"/>
<reference evidence="8 9" key="1">
    <citation type="submission" date="2018-12" db="EMBL/GenBank/DDBJ databases">
        <authorList>
            <person name="Toschakov S.V."/>
        </authorList>
    </citation>
    <scope>NUCLEOTIDE SEQUENCE [LARGE SCALE GENOMIC DNA]</scope>
    <source>
        <strain evidence="8 9">GM2012</strain>
    </source>
</reference>
<dbReference type="CDD" id="cd00130">
    <property type="entry name" value="PAS"/>
    <property type="match status" value="1"/>
</dbReference>
<dbReference type="InterPro" id="IPR027417">
    <property type="entry name" value="P-loop_NTPase"/>
</dbReference>
<evidence type="ECO:0000313" key="9">
    <source>
        <dbReference type="Proteomes" id="UP000280296"/>
    </source>
</evidence>
<dbReference type="Pfam" id="PF02954">
    <property type="entry name" value="HTH_8"/>
    <property type="match status" value="1"/>
</dbReference>
<dbReference type="AlphaFoldDB" id="A0A432MQ45"/>
<keyword evidence="9" id="KW-1185">Reference proteome</keyword>
<dbReference type="InterPro" id="IPR002197">
    <property type="entry name" value="HTH_Fis"/>
</dbReference>
<dbReference type="SMART" id="SM00091">
    <property type="entry name" value="PAS"/>
    <property type="match status" value="1"/>
</dbReference>
<evidence type="ECO:0000259" key="7">
    <source>
        <dbReference type="PROSITE" id="PS50112"/>
    </source>
</evidence>
<dbReference type="SMART" id="SM00382">
    <property type="entry name" value="AAA"/>
    <property type="match status" value="1"/>
</dbReference>
<organism evidence="8 9">
    <name type="scientific">Tautonia sociabilis</name>
    <dbReference type="NCBI Taxonomy" id="2080755"/>
    <lineage>
        <taxon>Bacteria</taxon>
        <taxon>Pseudomonadati</taxon>
        <taxon>Planctomycetota</taxon>
        <taxon>Planctomycetia</taxon>
        <taxon>Isosphaerales</taxon>
        <taxon>Isosphaeraceae</taxon>
        <taxon>Tautonia</taxon>
    </lineage>
</organism>
<comment type="caution">
    <text evidence="8">The sequence shown here is derived from an EMBL/GenBank/DDBJ whole genome shotgun (WGS) entry which is preliminary data.</text>
</comment>
<evidence type="ECO:0000256" key="3">
    <source>
        <dbReference type="ARBA" id="ARBA00023015"/>
    </source>
</evidence>
<keyword evidence="2" id="KW-0067">ATP-binding</keyword>